<name>A0A2P4SFH8_BAMTH</name>
<dbReference type="Pfam" id="PF13864">
    <property type="entry name" value="Enkurin"/>
    <property type="match status" value="1"/>
</dbReference>
<comment type="caution">
    <text evidence="7">The sequence shown here is derived from an EMBL/GenBank/DDBJ whole genome shotgun (WGS) entry which is preliminary data.</text>
</comment>
<gene>
    <name evidence="7" type="ORF">CIB84_013380</name>
</gene>
<protein>
    <recommendedName>
        <fullName evidence="6">Enkurin domain-containing protein</fullName>
    </recommendedName>
</protein>
<dbReference type="EMBL" id="PPHD01054069">
    <property type="protein sequence ID" value="POI22872.1"/>
    <property type="molecule type" value="Genomic_DNA"/>
</dbReference>
<dbReference type="PANTHER" id="PTHR21490:SF0">
    <property type="entry name" value="ENKURIN"/>
    <property type="match status" value="1"/>
</dbReference>
<evidence type="ECO:0000313" key="8">
    <source>
        <dbReference type="Proteomes" id="UP000237246"/>
    </source>
</evidence>
<evidence type="ECO:0000256" key="3">
    <source>
        <dbReference type="ARBA" id="ARBA00022490"/>
    </source>
</evidence>
<dbReference type="InterPro" id="IPR052102">
    <property type="entry name" value="Enkurin_domain-protein"/>
</dbReference>
<dbReference type="InterPro" id="IPR027012">
    <property type="entry name" value="Enkurin_dom"/>
</dbReference>
<evidence type="ECO:0000259" key="6">
    <source>
        <dbReference type="Pfam" id="PF13864"/>
    </source>
</evidence>
<dbReference type="OrthoDB" id="2123594at2759"/>
<sequence length="107" mass="12488">MGIQSKKNFIKTNAVAAITGLPKKPQHIYVDRRQGDKYLLETSGLVPKYIKKKDYGVTPKYVTQRNEEMKKAQEEYENSVLEYLKKKAMKQLSDEERECLLQVHILI</sequence>
<reference evidence="7 8" key="1">
    <citation type="submission" date="2018-01" db="EMBL/GenBank/DDBJ databases">
        <title>Comparison of the Chinese Bamboo Partridge and Red Junglefowl genome sequences highlights the importance of demography in genome evolution.</title>
        <authorList>
            <person name="Tiley G.P."/>
            <person name="Kimball R.T."/>
            <person name="Braun E.L."/>
            <person name="Burleigh J.G."/>
        </authorList>
    </citation>
    <scope>NUCLEOTIDE SEQUENCE [LARGE SCALE GENOMIC DNA]</scope>
    <source>
        <strain evidence="7">RTK389</strain>
        <tissue evidence="7">Blood</tissue>
    </source>
</reference>
<organism evidence="7 8">
    <name type="scientific">Bambusicola thoracicus</name>
    <name type="common">Chinese bamboo-partridge</name>
    <name type="synonym">Perdix thoracica</name>
    <dbReference type="NCBI Taxonomy" id="9083"/>
    <lineage>
        <taxon>Eukaryota</taxon>
        <taxon>Metazoa</taxon>
        <taxon>Chordata</taxon>
        <taxon>Craniata</taxon>
        <taxon>Vertebrata</taxon>
        <taxon>Euteleostomi</taxon>
        <taxon>Archelosauria</taxon>
        <taxon>Archosauria</taxon>
        <taxon>Dinosauria</taxon>
        <taxon>Saurischia</taxon>
        <taxon>Theropoda</taxon>
        <taxon>Coelurosauria</taxon>
        <taxon>Aves</taxon>
        <taxon>Neognathae</taxon>
        <taxon>Galloanserae</taxon>
        <taxon>Galliformes</taxon>
        <taxon>Phasianidae</taxon>
        <taxon>Perdicinae</taxon>
        <taxon>Bambusicola</taxon>
    </lineage>
</organism>
<dbReference type="PANTHER" id="PTHR21490">
    <property type="entry name" value="ENKURIN-RELATED"/>
    <property type="match status" value="1"/>
</dbReference>
<evidence type="ECO:0000256" key="2">
    <source>
        <dbReference type="ARBA" id="ARBA00004245"/>
    </source>
</evidence>
<dbReference type="GO" id="GO:0005516">
    <property type="term" value="F:calmodulin binding"/>
    <property type="evidence" value="ECO:0007669"/>
    <property type="project" value="TreeGrafter"/>
</dbReference>
<dbReference type="GO" id="GO:0001669">
    <property type="term" value="C:acrosomal vesicle"/>
    <property type="evidence" value="ECO:0007669"/>
    <property type="project" value="TreeGrafter"/>
</dbReference>
<dbReference type="AlphaFoldDB" id="A0A2P4SFH8"/>
<accession>A0A2P4SFH8</accession>
<keyword evidence="5" id="KW-0966">Cell projection</keyword>
<comment type="subcellular location">
    <subcellularLocation>
        <location evidence="1">Cell projection</location>
        <location evidence="1">Cilium</location>
    </subcellularLocation>
    <subcellularLocation>
        <location evidence="2">Cytoplasm</location>
        <location evidence="2">Cytoskeleton</location>
    </subcellularLocation>
</comment>
<dbReference type="GO" id="GO:0005879">
    <property type="term" value="C:axonemal microtubule"/>
    <property type="evidence" value="ECO:0007669"/>
    <property type="project" value="TreeGrafter"/>
</dbReference>
<feature type="domain" description="Enkurin" evidence="6">
    <location>
        <begin position="56"/>
        <end position="102"/>
    </location>
</feature>
<keyword evidence="4" id="KW-0206">Cytoskeleton</keyword>
<evidence type="ECO:0000313" key="7">
    <source>
        <dbReference type="EMBL" id="POI22872.1"/>
    </source>
</evidence>
<evidence type="ECO:0000256" key="5">
    <source>
        <dbReference type="ARBA" id="ARBA00023273"/>
    </source>
</evidence>
<proteinExistence type="predicted"/>
<dbReference type="Proteomes" id="UP000237246">
    <property type="component" value="Unassembled WGS sequence"/>
</dbReference>
<keyword evidence="3" id="KW-0963">Cytoplasm</keyword>
<keyword evidence="8" id="KW-1185">Reference proteome</keyword>
<evidence type="ECO:0000256" key="4">
    <source>
        <dbReference type="ARBA" id="ARBA00023212"/>
    </source>
</evidence>
<evidence type="ECO:0000256" key="1">
    <source>
        <dbReference type="ARBA" id="ARBA00004138"/>
    </source>
</evidence>